<feature type="compositionally biased region" description="Basic and acidic residues" evidence="1">
    <location>
        <begin position="339"/>
        <end position="354"/>
    </location>
</feature>
<feature type="compositionally biased region" description="Basic and acidic residues" evidence="1">
    <location>
        <begin position="252"/>
        <end position="263"/>
    </location>
</feature>
<name>A0A084AT62_STACB</name>
<dbReference type="AlphaFoldDB" id="A0A084AT62"/>
<feature type="compositionally biased region" description="Low complexity" evidence="1">
    <location>
        <begin position="224"/>
        <end position="243"/>
    </location>
</feature>
<feature type="compositionally biased region" description="Low complexity" evidence="1">
    <location>
        <begin position="273"/>
        <end position="291"/>
    </location>
</feature>
<dbReference type="EMBL" id="KL648577">
    <property type="protein sequence ID" value="KEY68491.1"/>
    <property type="molecule type" value="Genomic_DNA"/>
</dbReference>
<proteinExistence type="predicted"/>
<accession>A0A084AT62</accession>
<evidence type="ECO:0000313" key="2">
    <source>
        <dbReference type="EMBL" id="KEY68491.1"/>
    </source>
</evidence>
<reference evidence="2 3" key="1">
    <citation type="journal article" date="2014" name="BMC Genomics">
        <title>Comparative genome sequencing reveals chemotype-specific gene clusters in the toxigenic black mold Stachybotrys.</title>
        <authorList>
            <person name="Semeiks J."/>
            <person name="Borek D."/>
            <person name="Otwinowski Z."/>
            <person name="Grishin N.V."/>
        </authorList>
    </citation>
    <scope>NUCLEOTIDE SEQUENCE [LARGE SCALE GENOMIC DNA]</scope>
    <source>
        <strain evidence="3">CBS 109288 / IBT 7711</strain>
    </source>
</reference>
<protein>
    <submittedName>
        <fullName evidence="2">Uncharacterized protein</fullName>
    </submittedName>
</protein>
<feature type="compositionally biased region" description="Low complexity" evidence="1">
    <location>
        <begin position="76"/>
        <end position="101"/>
    </location>
</feature>
<feature type="region of interest" description="Disordered" evidence="1">
    <location>
        <begin position="114"/>
        <end position="185"/>
    </location>
</feature>
<feature type="compositionally biased region" description="Polar residues" evidence="1">
    <location>
        <begin position="568"/>
        <end position="590"/>
    </location>
</feature>
<gene>
    <name evidence="2" type="ORF">S7711_09791</name>
</gene>
<dbReference type="Proteomes" id="UP000028045">
    <property type="component" value="Unassembled WGS sequence"/>
</dbReference>
<dbReference type="OrthoDB" id="428854at2759"/>
<feature type="compositionally biased region" description="Polar residues" evidence="1">
    <location>
        <begin position="445"/>
        <end position="458"/>
    </location>
</feature>
<feature type="compositionally biased region" description="Low complexity" evidence="1">
    <location>
        <begin position="314"/>
        <end position="326"/>
    </location>
</feature>
<feature type="compositionally biased region" description="Basic and acidic residues" evidence="1">
    <location>
        <begin position="159"/>
        <end position="177"/>
    </location>
</feature>
<sequence length="616" mass="64469">MASSNPFRRKSPQGIERFPPIEAIDTSGVFAHHDPRAPASPAGAVDARQRAGTADSTTSKTVKKVRIVSPPPLSPDSPEWPASVSAVAPSASAHSSSFSPSWTADRRFQYDSFTAAANSEDDDRYSTPSWNHSSGPPAGASTAGQPPPNPFGKTLQDLEDARLNAELQKERREEGDALKIGNAVGKSLNVDSFHRLLMTGRADYSGPPSSESSAVGDAVPTRDASTAGASSSSTFESTGLLSGDQPRQPSYRSERDDSRRSAEDQDDEDDSSISDSSVNIQLGSKSSGAKKPAPPPPSSRHGKSLKFELKDDASISPPSSIKSPPSDVNKPLPQPPARNELHDDTESPFDRESAGKVPELEPLQSPMPSQRKSIPAPPPRRGLSRSESKTQQQAPVNIPQAASPKAEDDDSSIGGGRSRSSSFRQGPPAPAPPPPRRLHGGGGSRQASGTTPTVTSLGMGQAPLSPPPSTPVQDGTEESAQISGSPEPASGGDVSNTAGAKMAAPPPPPTRNASIRRPPSVHSVDSGVRHIAFEMKPRESMAPPPPAPRRQRGSSRSSVDGPPGRVSDVSSRPRSTLIQDSSTNVGSPPNSGKGVDILADLTALQREVDALRGKRN</sequence>
<organism evidence="2 3">
    <name type="scientific">Stachybotrys chartarum (strain CBS 109288 / IBT 7711)</name>
    <name type="common">Toxic black mold</name>
    <name type="synonym">Stilbospora chartarum</name>
    <dbReference type="NCBI Taxonomy" id="1280523"/>
    <lineage>
        <taxon>Eukaryota</taxon>
        <taxon>Fungi</taxon>
        <taxon>Dikarya</taxon>
        <taxon>Ascomycota</taxon>
        <taxon>Pezizomycotina</taxon>
        <taxon>Sordariomycetes</taxon>
        <taxon>Hypocreomycetidae</taxon>
        <taxon>Hypocreales</taxon>
        <taxon>Stachybotryaceae</taxon>
        <taxon>Stachybotrys</taxon>
    </lineage>
</organism>
<evidence type="ECO:0000256" key="1">
    <source>
        <dbReference type="SAM" id="MobiDB-lite"/>
    </source>
</evidence>
<feature type="compositionally biased region" description="Basic and acidic residues" evidence="1">
    <location>
        <begin position="527"/>
        <end position="539"/>
    </location>
</feature>
<feature type="region of interest" description="Disordered" evidence="1">
    <location>
        <begin position="1"/>
        <end position="101"/>
    </location>
</feature>
<keyword evidence="3" id="KW-1185">Reference proteome</keyword>
<dbReference type="HOGENOM" id="CLU_022034_0_0_1"/>
<feature type="region of interest" description="Disordered" evidence="1">
    <location>
        <begin position="200"/>
        <end position="595"/>
    </location>
</feature>
<evidence type="ECO:0000313" key="3">
    <source>
        <dbReference type="Proteomes" id="UP000028045"/>
    </source>
</evidence>